<keyword evidence="5 6" id="KW-0472">Membrane</keyword>
<evidence type="ECO:0000256" key="1">
    <source>
        <dbReference type="ARBA" id="ARBA00004651"/>
    </source>
</evidence>
<feature type="domain" description="MASE1" evidence="7">
    <location>
        <begin position="14"/>
        <end position="294"/>
    </location>
</feature>
<evidence type="ECO:0000256" key="3">
    <source>
        <dbReference type="ARBA" id="ARBA00022692"/>
    </source>
</evidence>
<name>A0ABW8JK62_9GAMM</name>
<feature type="transmembrane region" description="Helical" evidence="6">
    <location>
        <begin position="78"/>
        <end position="99"/>
    </location>
</feature>
<dbReference type="EMBL" id="JADIKJ010000010">
    <property type="protein sequence ID" value="MFK2900641.1"/>
    <property type="molecule type" value="Genomic_DNA"/>
</dbReference>
<keyword evidence="3 6" id="KW-0812">Transmembrane</keyword>
<evidence type="ECO:0000256" key="4">
    <source>
        <dbReference type="ARBA" id="ARBA00022989"/>
    </source>
</evidence>
<evidence type="ECO:0000256" key="5">
    <source>
        <dbReference type="ARBA" id="ARBA00023136"/>
    </source>
</evidence>
<dbReference type="InterPro" id="IPR007895">
    <property type="entry name" value="MASE1"/>
</dbReference>
<feature type="transmembrane region" description="Helical" evidence="6">
    <location>
        <begin position="111"/>
        <end position="131"/>
    </location>
</feature>
<feature type="transmembrane region" description="Helical" evidence="6">
    <location>
        <begin position="275"/>
        <end position="293"/>
    </location>
</feature>
<protein>
    <submittedName>
        <fullName evidence="8">MASE1 domain-containing protein</fullName>
    </submittedName>
</protein>
<reference evidence="8 9" key="1">
    <citation type="submission" date="2020-10" db="EMBL/GenBank/DDBJ databases">
        <title>Phylogeny of dyella-like bacteria.</title>
        <authorList>
            <person name="Fu J."/>
        </authorList>
    </citation>
    <scope>NUCLEOTIDE SEQUENCE [LARGE SCALE GENOMIC DNA]</scope>
    <source>
        <strain evidence="8 9">JP1</strain>
    </source>
</reference>
<proteinExistence type="predicted"/>
<feature type="transmembrane region" description="Helical" evidence="6">
    <location>
        <begin position="196"/>
        <end position="216"/>
    </location>
</feature>
<comment type="caution">
    <text evidence="8">The sequence shown here is derived from an EMBL/GenBank/DDBJ whole genome shotgun (WGS) entry which is preliminary data.</text>
</comment>
<comment type="subcellular location">
    <subcellularLocation>
        <location evidence="1">Cell membrane</location>
        <topology evidence="1">Multi-pass membrane protein</topology>
    </subcellularLocation>
</comment>
<gene>
    <name evidence="8" type="ORF">ISP15_09860</name>
</gene>
<evidence type="ECO:0000313" key="8">
    <source>
        <dbReference type="EMBL" id="MFK2900641.1"/>
    </source>
</evidence>
<keyword evidence="4 6" id="KW-1133">Transmembrane helix</keyword>
<feature type="transmembrane region" description="Helical" evidence="6">
    <location>
        <begin position="10"/>
        <end position="27"/>
    </location>
</feature>
<organism evidence="8 9">
    <name type="scientific">Dyella jejuensis</name>
    <dbReference type="NCBI Taxonomy" id="1432009"/>
    <lineage>
        <taxon>Bacteria</taxon>
        <taxon>Pseudomonadati</taxon>
        <taxon>Pseudomonadota</taxon>
        <taxon>Gammaproteobacteria</taxon>
        <taxon>Lysobacterales</taxon>
        <taxon>Rhodanobacteraceae</taxon>
        <taxon>Dyella</taxon>
    </lineage>
</organism>
<keyword evidence="9" id="KW-1185">Reference proteome</keyword>
<dbReference type="Proteomes" id="UP001620461">
    <property type="component" value="Unassembled WGS sequence"/>
</dbReference>
<accession>A0ABW8JK62</accession>
<keyword evidence="2" id="KW-1003">Cell membrane</keyword>
<dbReference type="RefSeq" id="WP_404547124.1">
    <property type="nucleotide sequence ID" value="NZ_JADIKJ010000010.1"/>
</dbReference>
<feature type="transmembrane region" description="Helical" evidence="6">
    <location>
        <begin position="151"/>
        <end position="175"/>
    </location>
</feature>
<evidence type="ECO:0000259" key="7">
    <source>
        <dbReference type="Pfam" id="PF05231"/>
    </source>
</evidence>
<sequence>MGKGSRGNEWLKQVAIAVVYALTYLAIRPYSDAHWPVTSGLRMACLLLVPYRYWPALVMGEIGPLTYTVFQCADPFGLTWAIICSIPPVATGMPIVWYCRRHMKLFPAQRVIDLKVLLICTLVTSLAWALITYGATLTAKVPTDSPVQVTPLMLVDFFVGNYGAALTVITWPLFVRIDNNGLPWKERVRNALSTTLCLDTLLALIPSLALMTWMSHRSTGETAQILQMSMFLPVAWLTFKYGWRGAATGGPLAVLCICLLTRREVPEPGAIQTQALIAIAITCLLVLGTRITTQLYNERRERHVVKNALQVAQHCLQISEKRLRQTSQALELVGGSLAITHSRMVQRVRHLLPPDEGQSLTRQATTTRNQLFRLAESLHPAAWRERGLPAALRETIGRALDEAGMFYSCRIEGRRLSQLAPSVHQIIYRLACEAVAHISLDKHNYQQVHLMLRGGETKGLRWAVLRIEGKYSAESGHPIPHHERQNLSAKLGISSVDLEALRALVALFDGVVHVTQTARSIRVTMLLHDAQHLGSEAAIETHPTQLWVR</sequence>
<dbReference type="Pfam" id="PF05231">
    <property type="entry name" value="MASE1"/>
    <property type="match status" value="1"/>
</dbReference>
<evidence type="ECO:0000256" key="6">
    <source>
        <dbReference type="SAM" id="Phobius"/>
    </source>
</evidence>
<evidence type="ECO:0000313" key="9">
    <source>
        <dbReference type="Proteomes" id="UP001620461"/>
    </source>
</evidence>
<evidence type="ECO:0000256" key="2">
    <source>
        <dbReference type="ARBA" id="ARBA00022475"/>
    </source>
</evidence>